<evidence type="ECO:0000256" key="3">
    <source>
        <dbReference type="ARBA" id="ARBA00023163"/>
    </source>
</evidence>
<dbReference type="RefSeq" id="WP_317547858.1">
    <property type="nucleotide sequence ID" value="NZ_JAWLKE010000003.1"/>
</dbReference>
<dbReference type="PANTHER" id="PTHR46796">
    <property type="entry name" value="HTH-TYPE TRANSCRIPTIONAL ACTIVATOR RHAS-RELATED"/>
    <property type="match status" value="1"/>
</dbReference>
<keyword evidence="6" id="KW-1185">Reference proteome</keyword>
<comment type="caution">
    <text evidence="5">The sequence shown here is derived from an EMBL/GenBank/DDBJ whole genome shotgun (WGS) entry which is preliminary data.</text>
</comment>
<evidence type="ECO:0000259" key="4">
    <source>
        <dbReference type="PROSITE" id="PS01124"/>
    </source>
</evidence>
<dbReference type="InterPro" id="IPR050204">
    <property type="entry name" value="AraC_XylS_family_regulators"/>
</dbReference>
<keyword evidence="3" id="KW-0804">Transcription</keyword>
<dbReference type="Pfam" id="PF12833">
    <property type="entry name" value="HTH_18"/>
    <property type="match status" value="1"/>
</dbReference>
<dbReference type="SMART" id="SM00342">
    <property type="entry name" value="HTH_ARAC"/>
    <property type="match status" value="1"/>
</dbReference>
<dbReference type="InterPro" id="IPR009057">
    <property type="entry name" value="Homeodomain-like_sf"/>
</dbReference>
<dbReference type="InterPro" id="IPR035418">
    <property type="entry name" value="AraC-bd_2"/>
</dbReference>
<evidence type="ECO:0000256" key="1">
    <source>
        <dbReference type="ARBA" id="ARBA00023015"/>
    </source>
</evidence>
<evidence type="ECO:0000313" key="5">
    <source>
        <dbReference type="EMBL" id="MDV6230367.1"/>
    </source>
</evidence>
<accession>A0ABU4AVV7</accession>
<dbReference type="PROSITE" id="PS01124">
    <property type="entry name" value="HTH_ARAC_FAMILY_2"/>
    <property type="match status" value="1"/>
</dbReference>
<evidence type="ECO:0000313" key="6">
    <source>
        <dbReference type="Proteomes" id="UP001185899"/>
    </source>
</evidence>
<sequence length="318" mass="33898">MSIAASPVEFSTVGLPSVERIQRWEGHNSEVLIGLRCRSLEGGSLEATESNVQVGSVGLARVVGTSHVVERDAELIRRRPSDSVVLYFSLVGDAFFYSEDGVRTVGPGQVLLCDADRAFMRGFSRGLEELVVKIPRGIYSDVAGEDSLAAPKVFDFSANGNVHAAALAARVSRAMRADGPVVPDERTILELVSVLTGGTRNDIGQAHRAAAHSYIERRLTDASLSATDVSDAIGISARHLSRVFAGDDTSVPKYILERRLARAHTVLTSPSGRSTSIAEIAASCGFSSAAYFSSAFSARFGARASDVRRDAVVLRSVD</sequence>
<dbReference type="SUPFAM" id="SSF46689">
    <property type="entry name" value="Homeodomain-like"/>
    <property type="match status" value="1"/>
</dbReference>
<dbReference type="Pfam" id="PF14525">
    <property type="entry name" value="AraC_binding_2"/>
    <property type="match status" value="1"/>
</dbReference>
<proteinExistence type="predicted"/>
<dbReference type="EMBL" id="JAWLKE010000003">
    <property type="protein sequence ID" value="MDV6230367.1"/>
    <property type="molecule type" value="Genomic_DNA"/>
</dbReference>
<organism evidence="5 6">
    <name type="scientific">Rhodococcus cercidiphylli</name>
    <dbReference type="NCBI Taxonomy" id="489916"/>
    <lineage>
        <taxon>Bacteria</taxon>
        <taxon>Bacillati</taxon>
        <taxon>Actinomycetota</taxon>
        <taxon>Actinomycetes</taxon>
        <taxon>Mycobacteriales</taxon>
        <taxon>Nocardiaceae</taxon>
        <taxon>Rhodococcus</taxon>
    </lineage>
</organism>
<keyword evidence="2" id="KW-0238">DNA-binding</keyword>
<dbReference type="PANTHER" id="PTHR46796:SF6">
    <property type="entry name" value="ARAC SUBFAMILY"/>
    <property type="match status" value="1"/>
</dbReference>
<protein>
    <submittedName>
        <fullName evidence="5">Helix-turn-helix domain-containing protein</fullName>
    </submittedName>
</protein>
<dbReference type="InterPro" id="IPR018060">
    <property type="entry name" value="HTH_AraC"/>
</dbReference>
<evidence type="ECO:0000256" key="2">
    <source>
        <dbReference type="ARBA" id="ARBA00023125"/>
    </source>
</evidence>
<dbReference type="Gene3D" id="1.10.10.60">
    <property type="entry name" value="Homeodomain-like"/>
    <property type="match status" value="1"/>
</dbReference>
<name>A0ABU4AVV7_9NOCA</name>
<gene>
    <name evidence="5" type="ORF">R3P95_07390</name>
</gene>
<dbReference type="Proteomes" id="UP001185899">
    <property type="component" value="Unassembled WGS sequence"/>
</dbReference>
<reference evidence="5 6" key="1">
    <citation type="submission" date="2023-10" db="EMBL/GenBank/DDBJ databases">
        <title>Development of a sustainable strategy for remediation of hydrocarbon-contaminated territories based on the waste exchange concept.</title>
        <authorList>
            <person name="Krivoruchko A."/>
        </authorList>
    </citation>
    <scope>NUCLEOTIDE SEQUENCE [LARGE SCALE GENOMIC DNA]</scope>
    <source>
        <strain evidence="5 6">IEGM 1322</strain>
    </source>
</reference>
<keyword evidence="1" id="KW-0805">Transcription regulation</keyword>
<feature type="domain" description="HTH araC/xylS-type" evidence="4">
    <location>
        <begin position="209"/>
        <end position="310"/>
    </location>
</feature>